<comment type="caution">
    <text evidence="15">The sequence shown here is derived from an EMBL/GenBank/DDBJ whole genome shotgun (WGS) entry which is preliminary data.</text>
</comment>
<evidence type="ECO:0000256" key="12">
    <source>
        <dbReference type="SAM" id="MobiDB-lite"/>
    </source>
</evidence>
<dbReference type="Pfam" id="PF00370">
    <property type="entry name" value="FGGY_N"/>
    <property type="match status" value="1"/>
</dbReference>
<dbReference type="EMBL" id="VBAK01000106">
    <property type="protein sequence ID" value="TMI90916.1"/>
    <property type="molecule type" value="Genomic_DNA"/>
</dbReference>
<comment type="activity regulation">
    <text evidence="10">Inhibited by fructose 1,6-bisphosphate (FBP).</text>
</comment>
<dbReference type="PANTHER" id="PTHR10196:SF69">
    <property type="entry name" value="GLYCEROL KINASE"/>
    <property type="match status" value="1"/>
</dbReference>
<evidence type="ECO:0000256" key="4">
    <source>
        <dbReference type="ARBA" id="ARBA00022741"/>
    </source>
</evidence>
<dbReference type="Proteomes" id="UP000318509">
    <property type="component" value="Unassembled WGS sequence"/>
</dbReference>
<feature type="binding site" evidence="10">
    <location>
        <position position="338"/>
    </location>
    <ligand>
        <name>ATP</name>
        <dbReference type="ChEBI" id="CHEBI:30616"/>
    </ligand>
</feature>
<gene>
    <name evidence="10 15" type="primary">glpK</name>
    <name evidence="15" type="ORF">E6H00_05680</name>
</gene>
<feature type="binding site" evidence="10">
    <location>
        <position position="35"/>
    </location>
    <ligand>
        <name>ATP</name>
        <dbReference type="ChEBI" id="CHEBI:30616"/>
    </ligand>
</feature>
<feature type="binding site" evidence="10">
    <location>
        <position position="338"/>
    </location>
    <ligand>
        <name>ADP</name>
        <dbReference type="ChEBI" id="CHEBI:456216"/>
    </ligand>
</feature>
<feature type="domain" description="Carbohydrate kinase FGGY C-terminal" evidence="14">
    <location>
        <begin position="290"/>
        <end position="478"/>
    </location>
</feature>
<feature type="binding site" evidence="10">
    <location>
        <position position="108"/>
    </location>
    <ligand>
        <name>sn-glycerol 3-phosphate</name>
        <dbReference type="ChEBI" id="CHEBI:57597"/>
    </ligand>
</feature>
<dbReference type="PROSITE" id="PS00445">
    <property type="entry name" value="FGGY_KINASES_2"/>
    <property type="match status" value="1"/>
</dbReference>
<feature type="binding site" evidence="10">
    <location>
        <position position="443"/>
    </location>
    <ligand>
        <name>ADP</name>
        <dbReference type="ChEBI" id="CHEBI:456216"/>
    </ligand>
</feature>
<dbReference type="AlphaFoldDB" id="A0A537K5U1"/>
<feature type="domain" description="Carbohydrate kinase FGGY N-terminal" evidence="13">
    <location>
        <begin position="28"/>
        <end position="280"/>
    </location>
</feature>
<evidence type="ECO:0000256" key="8">
    <source>
        <dbReference type="ARBA" id="ARBA00052101"/>
    </source>
</evidence>
<keyword evidence="5 10" id="KW-0418">Kinase</keyword>
<comment type="catalytic activity">
    <reaction evidence="8 10">
        <text>glycerol + ATP = sn-glycerol 3-phosphate + ADP + H(+)</text>
        <dbReference type="Rhea" id="RHEA:21644"/>
        <dbReference type="ChEBI" id="CHEBI:15378"/>
        <dbReference type="ChEBI" id="CHEBI:17754"/>
        <dbReference type="ChEBI" id="CHEBI:30616"/>
        <dbReference type="ChEBI" id="CHEBI:57597"/>
        <dbReference type="ChEBI" id="CHEBI:456216"/>
        <dbReference type="EC" id="2.7.1.30"/>
    </reaction>
</comment>
<sequence length="531" mass="57099">MGRRRRGKDCAVSTARSHRSPEGSGPLVAAIDQGTTGTRCILFDAAGRQRASAYEEHAQLTPQPGWVEHDPEEIWQKTVDVIRGALGQAGLADGAAGRLAAVGVTNQRETSVLWDRRTGRPLYRAIVWQDTRTRDACRALIDRGLEPSVRARTGLPVATYFSALKAAWILDHVPGVRAHAERGDVCFGTMDSWVIWWLTGGPAGGVHVTDATNASRTLLMNLHTRTWDDELLGIFRIPRAAVPEIRLSSDRYGATVPDGPFGAAVPVCADLGDQQAALVGQTCCRPGDAKNTYGTGCFLLEHTGDRPVPSRSGLLTTVAYALPRQTAFALEGSIAVAGAAVQWLRDNLGLIAAADDTESVAASVEDAGGIYFVPAFSGLFAPHWDMDARGVIVGLTRYVTRAHLVRATLEAICYQTREVLEAMERDAGIHLAALRVDGGASRNALLMQLQADILGVPVIRPTVSETTALGAAYAAGLSAGVWESLERLREQWQVERTFEPAWSADRREAGYAGWRRAVARARGWAAAPPTA</sequence>
<evidence type="ECO:0000256" key="2">
    <source>
        <dbReference type="ARBA" id="ARBA00009156"/>
    </source>
</evidence>
<feature type="binding site" evidence="10">
    <location>
        <position position="439"/>
    </location>
    <ligand>
        <name>ATP</name>
        <dbReference type="ChEBI" id="CHEBI:30616"/>
    </ligand>
</feature>
<organism evidence="15 16">
    <name type="scientific">Candidatus Segetimicrobium genomatis</name>
    <dbReference type="NCBI Taxonomy" id="2569760"/>
    <lineage>
        <taxon>Bacteria</taxon>
        <taxon>Bacillati</taxon>
        <taxon>Candidatus Sysuimicrobiota</taxon>
        <taxon>Candidatus Sysuimicrobiia</taxon>
        <taxon>Candidatus Sysuimicrobiales</taxon>
        <taxon>Candidatus Segetimicrobiaceae</taxon>
        <taxon>Candidatus Segetimicrobium</taxon>
    </lineage>
</organism>
<protein>
    <recommendedName>
        <fullName evidence="10">Glycerol kinase</fullName>
        <ecNumber evidence="10">2.7.1.30</ecNumber>
    </recommendedName>
    <alternativeName>
        <fullName evidence="10">ATP:glycerol 3-phosphotransferase</fullName>
    </alternativeName>
    <alternativeName>
        <fullName evidence="10">Glycerokinase</fullName>
        <shortName evidence="10">GK</shortName>
    </alternativeName>
</protein>
<feature type="binding site" evidence="10">
    <location>
        <position position="439"/>
    </location>
    <ligand>
        <name>ADP</name>
        <dbReference type="ChEBI" id="CHEBI:456216"/>
    </ligand>
</feature>
<evidence type="ECO:0000256" key="9">
    <source>
        <dbReference type="ARBA" id="ARBA00054633"/>
    </source>
</evidence>
<feature type="binding site" evidence="10">
    <location>
        <position position="342"/>
    </location>
    <ligand>
        <name>ATP</name>
        <dbReference type="ChEBI" id="CHEBI:30616"/>
    </ligand>
</feature>
<comment type="pathway">
    <text evidence="1 10">Polyol metabolism; glycerol degradation via glycerol kinase pathway; sn-glycerol 3-phosphate from glycerol: step 1/1.</text>
</comment>
<keyword evidence="4 10" id="KW-0547">Nucleotide-binding</keyword>
<feature type="binding site" evidence="10">
    <location>
        <position position="36"/>
    </location>
    <ligand>
        <name>ATP</name>
        <dbReference type="ChEBI" id="CHEBI:30616"/>
    </ligand>
</feature>
<feature type="binding site" evidence="10">
    <location>
        <position position="109"/>
    </location>
    <ligand>
        <name>sn-glycerol 3-phosphate</name>
        <dbReference type="ChEBI" id="CHEBI:57597"/>
    </ligand>
</feature>
<feature type="binding site" evidence="10">
    <location>
        <position position="295"/>
    </location>
    <ligand>
        <name>ATP</name>
        <dbReference type="ChEBI" id="CHEBI:30616"/>
    </ligand>
</feature>
<dbReference type="UniPathway" id="UPA00618">
    <property type="reaction ID" value="UER00672"/>
</dbReference>
<keyword evidence="3 10" id="KW-0808">Transferase</keyword>
<reference evidence="15 16" key="1">
    <citation type="journal article" date="2019" name="Nat. Microbiol.">
        <title>Mediterranean grassland soil C-N compound turnover is dependent on rainfall and depth, and is mediated by genomically divergent microorganisms.</title>
        <authorList>
            <person name="Diamond S."/>
            <person name="Andeer P.F."/>
            <person name="Li Z."/>
            <person name="Crits-Christoph A."/>
            <person name="Burstein D."/>
            <person name="Anantharaman K."/>
            <person name="Lane K.R."/>
            <person name="Thomas B.C."/>
            <person name="Pan C."/>
            <person name="Northen T.R."/>
            <person name="Banfield J.F."/>
        </authorList>
    </citation>
    <scope>NUCLEOTIDE SEQUENCE [LARGE SCALE GENOMIC DNA]</scope>
    <source>
        <strain evidence="15">NP_3</strain>
    </source>
</reference>
<dbReference type="GO" id="GO:0004370">
    <property type="term" value="F:glycerol kinase activity"/>
    <property type="evidence" value="ECO:0007669"/>
    <property type="project" value="UniProtKB-UniRule"/>
</dbReference>
<comment type="caution">
    <text evidence="10">Lacks conserved residue(s) required for the propagation of feature annotation.</text>
</comment>
<evidence type="ECO:0000256" key="3">
    <source>
        <dbReference type="ARBA" id="ARBA00022679"/>
    </source>
</evidence>
<dbReference type="FunFam" id="3.30.420.40:FF:000007">
    <property type="entry name" value="Glycerol kinase"/>
    <property type="match status" value="1"/>
</dbReference>
<evidence type="ECO:0000259" key="14">
    <source>
        <dbReference type="Pfam" id="PF02782"/>
    </source>
</evidence>
<evidence type="ECO:0000256" key="11">
    <source>
        <dbReference type="RuleBase" id="RU003733"/>
    </source>
</evidence>
<dbReference type="GO" id="GO:0005524">
    <property type="term" value="F:ATP binding"/>
    <property type="evidence" value="ECO:0007669"/>
    <property type="project" value="UniProtKB-UniRule"/>
</dbReference>
<dbReference type="InterPro" id="IPR043129">
    <property type="entry name" value="ATPase_NBD"/>
</dbReference>
<dbReference type="NCBIfam" id="TIGR01311">
    <property type="entry name" value="glycerol_kin"/>
    <property type="match status" value="1"/>
</dbReference>
<dbReference type="InterPro" id="IPR018485">
    <property type="entry name" value="FGGY_C"/>
</dbReference>
<feature type="binding site" evidence="10">
    <location>
        <position position="273"/>
    </location>
    <ligand>
        <name>sn-glycerol 3-phosphate</name>
        <dbReference type="ChEBI" id="CHEBI:57597"/>
    </ligand>
</feature>
<feature type="binding site" evidence="10">
    <location>
        <position position="160"/>
    </location>
    <ligand>
        <name>glycerol</name>
        <dbReference type="ChEBI" id="CHEBI:17754"/>
    </ligand>
</feature>
<feature type="binding site" evidence="10">
    <location>
        <position position="295"/>
    </location>
    <ligand>
        <name>ADP</name>
        <dbReference type="ChEBI" id="CHEBI:456216"/>
    </ligand>
</feature>
<feature type="binding site" evidence="10">
    <location>
        <position position="108"/>
    </location>
    <ligand>
        <name>glycerol</name>
        <dbReference type="ChEBI" id="CHEBI:17754"/>
    </ligand>
</feature>
<evidence type="ECO:0000256" key="6">
    <source>
        <dbReference type="ARBA" id="ARBA00022798"/>
    </source>
</evidence>
<dbReference type="HAMAP" id="MF_00186">
    <property type="entry name" value="Glycerol_kin"/>
    <property type="match status" value="1"/>
</dbReference>
<dbReference type="PANTHER" id="PTHR10196">
    <property type="entry name" value="SUGAR KINASE"/>
    <property type="match status" value="1"/>
</dbReference>
<dbReference type="InterPro" id="IPR005999">
    <property type="entry name" value="Glycerol_kin"/>
</dbReference>
<evidence type="ECO:0000256" key="1">
    <source>
        <dbReference type="ARBA" id="ARBA00005190"/>
    </source>
</evidence>
<keyword evidence="7 10" id="KW-0067">ATP-binding</keyword>
<proteinExistence type="inferred from homology"/>
<comment type="similarity">
    <text evidence="2 10 11">Belongs to the FGGY kinase family.</text>
</comment>
<feature type="binding site" evidence="10">
    <location>
        <position position="35"/>
    </location>
    <ligand>
        <name>ADP</name>
        <dbReference type="ChEBI" id="CHEBI:456216"/>
    </ligand>
</feature>
<feature type="binding site" evidence="10">
    <location>
        <position position="160"/>
    </location>
    <ligand>
        <name>sn-glycerol 3-phosphate</name>
        <dbReference type="ChEBI" id="CHEBI:57597"/>
    </ligand>
</feature>
<dbReference type="GO" id="GO:0019563">
    <property type="term" value="P:glycerol catabolic process"/>
    <property type="evidence" value="ECO:0007669"/>
    <property type="project" value="UniProtKB-UniRule"/>
</dbReference>
<dbReference type="GO" id="GO:0005829">
    <property type="term" value="C:cytosol"/>
    <property type="evidence" value="ECO:0007669"/>
    <property type="project" value="TreeGrafter"/>
</dbReference>
<dbReference type="InterPro" id="IPR018484">
    <property type="entry name" value="FGGY_N"/>
</dbReference>
<evidence type="ECO:0000259" key="13">
    <source>
        <dbReference type="Pfam" id="PF00370"/>
    </source>
</evidence>
<evidence type="ECO:0000313" key="15">
    <source>
        <dbReference type="EMBL" id="TMI90916.1"/>
    </source>
</evidence>
<dbReference type="GO" id="GO:0006072">
    <property type="term" value="P:glycerol-3-phosphate metabolic process"/>
    <property type="evidence" value="ECO:0007669"/>
    <property type="project" value="InterPro"/>
</dbReference>
<dbReference type="PIRSF" id="PIRSF000538">
    <property type="entry name" value="GlpK"/>
    <property type="match status" value="1"/>
</dbReference>
<dbReference type="FunFam" id="3.30.420.40:FF:000008">
    <property type="entry name" value="Glycerol kinase"/>
    <property type="match status" value="1"/>
</dbReference>
<evidence type="ECO:0000313" key="16">
    <source>
        <dbReference type="Proteomes" id="UP000318509"/>
    </source>
</evidence>
<name>A0A537K5U1_9BACT</name>
<dbReference type="InterPro" id="IPR018483">
    <property type="entry name" value="Carb_kinase_FGGY_CS"/>
</dbReference>
<dbReference type="EC" id="2.7.1.30" evidence="10"/>
<dbReference type="SUPFAM" id="SSF53067">
    <property type="entry name" value="Actin-like ATPase domain"/>
    <property type="match status" value="2"/>
</dbReference>
<evidence type="ECO:0000256" key="5">
    <source>
        <dbReference type="ARBA" id="ARBA00022777"/>
    </source>
</evidence>
<feature type="binding site" evidence="10">
    <location>
        <position position="35"/>
    </location>
    <ligand>
        <name>sn-glycerol 3-phosphate</name>
        <dbReference type="ChEBI" id="CHEBI:57597"/>
    </ligand>
</feature>
<feature type="binding site" evidence="10">
    <location>
        <position position="274"/>
    </location>
    <ligand>
        <name>glycerol</name>
        <dbReference type="ChEBI" id="CHEBI:17754"/>
    </ligand>
</feature>
<feature type="binding site" evidence="10">
    <location>
        <position position="273"/>
    </location>
    <ligand>
        <name>glycerol</name>
        <dbReference type="ChEBI" id="CHEBI:17754"/>
    </ligand>
</feature>
<evidence type="ECO:0000256" key="10">
    <source>
        <dbReference type="HAMAP-Rule" id="MF_00186"/>
    </source>
</evidence>
<evidence type="ECO:0000256" key="7">
    <source>
        <dbReference type="ARBA" id="ARBA00022840"/>
    </source>
</evidence>
<feature type="region of interest" description="Disordered" evidence="12">
    <location>
        <begin position="1"/>
        <end position="26"/>
    </location>
</feature>
<dbReference type="NCBIfam" id="NF000756">
    <property type="entry name" value="PRK00047.1"/>
    <property type="match status" value="1"/>
</dbReference>
<dbReference type="InterPro" id="IPR000577">
    <property type="entry name" value="Carb_kinase_FGGY"/>
</dbReference>
<dbReference type="Pfam" id="PF02782">
    <property type="entry name" value="FGGY_C"/>
    <property type="match status" value="1"/>
</dbReference>
<dbReference type="CDD" id="cd07769">
    <property type="entry name" value="ASKHA_NBD_FGGY_GK"/>
    <property type="match status" value="1"/>
</dbReference>
<keyword evidence="6 10" id="KW-0319">Glycerol metabolism</keyword>
<dbReference type="Gene3D" id="3.30.420.40">
    <property type="match status" value="2"/>
</dbReference>
<accession>A0A537K5U1</accession>
<feature type="binding site" evidence="10">
    <location>
        <position position="39"/>
    </location>
    <ligand>
        <name>ADP</name>
        <dbReference type="ChEBI" id="CHEBI:456216"/>
    </ligand>
</feature>
<feature type="binding site" evidence="10">
    <location>
        <position position="109"/>
    </location>
    <ligand>
        <name>glycerol</name>
        <dbReference type="ChEBI" id="CHEBI:17754"/>
    </ligand>
</feature>
<comment type="function">
    <text evidence="9 10">Key enzyme in the regulation of glycerol uptake and metabolism. Catalyzes the phosphorylation of glycerol to yield sn-glycerol 3-phosphate.</text>
</comment>